<keyword evidence="1" id="KW-0472">Membrane</keyword>
<accession>A0A0F7L722</accession>
<organism evidence="2">
    <name type="scientific">uncultured marine virus</name>
    <dbReference type="NCBI Taxonomy" id="186617"/>
    <lineage>
        <taxon>Viruses</taxon>
        <taxon>environmental samples</taxon>
    </lineage>
</organism>
<keyword evidence="1" id="KW-0812">Transmembrane</keyword>
<protein>
    <submittedName>
        <fullName evidence="2">Uncharacterized protein</fullName>
    </submittedName>
</protein>
<reference evidence="2" key="1">
    <citation type="journal article" date="2015" name="Front. Microbiol.">
        <title>Combining genomic sequencing methods to explore viral diversity and reveal potential virus-host interactions.</title>
        <authorList>
            <person name="Chow C.E."/>
            <person name="Winget D.M."/>
            <person name="White R.A.III."/>
            <person name="Hallam S.J."/>
            <person name="Suttle C.A."/>
        </authorList>
    </citation>
    <scope>NUCLEOTIDE SEQUENCE</scope>
    <source>
        <strain evidence="2">H4084972</strain>
    </source>
</reference>
<name>A0A0F7L722_9VIRU</name>
<evidence type="ECO:0000313" key="2">
    <source>
        <dbReference type="EMBL" id="AKH47368.1"/>
    </source>
</evidence>
<sequence length="87" mass="9469">MVATRALKSYPQNPIGQKMFDIILTVLWGITRGLLIFAGTFGAIYLMGSFAIKIGGNKTDATPVRYSRTITTNKGAIGKNLYKAERG</sequence>
<reference evidence="2" key="2">
    <citation type="submission" date="2015-03" db="EMBL/GenBank/DDBJ databases">
        <authorList>
            <person name="Chow C.-E.T."/>
            <person name="Winget D.M."/>
            <person name="White R.A.III."/>
            <person name="Hallam S.J."/>
            <person name="Suttle C.A."/>
        </authorList>
    </citation>
    <scope>NUCLEOTIDE SEQUENCE</scope>
    <source>
        <strain evidence="2">H4084972</strain>
    </source>
</reference>
<feature type="transmembrane region" description="Helical" evidence="1">
    <location>
        <begin position="22"/>
        <end position="48"/>
    </location>
</feature>
<proteinExistence type="predicted"/>
<dbReference type="EMBL" id="KR029592">
    <property type="protein sequence ID" value="AKH47368.1"/>
    <property type="molecule type" value="Genomic_DNA"/>
</dbReference>
<evidence type="ECO:0000256" key="1">
    <source>
        <dbReference type="SAM" id="Phobius"/>
    </source>
</evidence>
<keyword evidence="1" id="KW-1133">Transmembrane helix</keyword>